<dbReference type="RefSeq" id="WP_126126268.1">
    <property type="nucleotide sequence ID" value="NZ_CP034464.1"/>
</dbReference>
<evidence type="ECO:0000256" key="1">
    <source>
        <dbReference type="SAM" id="SignalP"/>
    </source>
</evidence>
<dbReference type="EMBL" id="CP034464">
    <property type="protein sequence ID" value="AZP10869.1"/>
    <property type="molecule type" value="Genomic_DNA"/>
</dbReference>
<dbReference type="Proteomes" id="UP000275663">
    <property type="component" value="Chromosome"/>
</dbReference>
<dbReference type="AlphaFoldDB" id="A0A3Q9BNH7"/>
<feature type="signal peptide" evidence="1">
    <location>
        <begin position="1"/>
        <end position="22"/>
    </location>
</feature>
<accession>A0A3Q9BNH7</accession>
<proteinExistence type="predicted"/>
<reference evidence="2 3" key="1">
    <citation type="journal article" date="2011" name="Int. J. Syst. Evol. Microbiol.">
        <title>Description of Undibacterium oligocarboniphilum sp. nov., isolated from purified water, and Undibacterium pigrum strain CCUG 49012 as the type strain of Undibacterium parvum sp. nov., and emended descriptions of the genus Undibacterium and the species Undibacterium pigrum.</title>
        <authorList>
            <person name="Eder W."/>
            <person name="Wanner G."/>
            <person name="Ludwig W."/>
            <person name="Busse H.J."/>
            <person name="Ziemke-Kageler F."/>
            <person name="Lang E."/>
        </authorList>
    </citation>
    <scope>NUCLEOTIDE SEQUENCE [LARGE SCALE GENOMIC DNA]</scope>
    <source>
        <strain evidence="2 3">DSM 23061</strain>
    </source>
</reference>
<sequence length="252" mass="28517">MKYYIYAVIVATQMLACATAQPAPTSVDAEPMPEVQAVFVASTRDPDWKPYKAFMTGIKVFDEQHKLAPMADLLFVLRPRYDNVTVTDVKMTIETDDIRIMVPVAPNGTFALPRNDEVAEKGAEIMLSKRRNTLSWRPDIHTPGIPVGTRRLGDLRLECAVRWAVEQAELWSFFRNSINAFGGPCNSAAIKVDYISLLPLAAVYLISTQRREMLASKWIEENGHIYLPPIHDRSWPDDTLVEFEYRSAVTIQ</sequence>
<dbReference type="OrthoDB" id="8756031at2"/>
<feature type="chain" id="PRO_5018577818" evidence="1">
    <location>
        <begin position="23"/>
        <end position="252"/>
    </location>
</feature>
<evidence type="ECO:0000313" key="2">
    <source>
        <dbReference type="EMBL" id="AZP10869.1"/>
    </source>
</evidence>
<keyword evidence="3" id="KW-1185">Reference proteome</keyword>
<gene>
    <name evidence="2" type="ORF">EJN92_01830</name>
</gene>
<protein>
    <submittedName>
        <fullName evidence="2">Uncharacterized protein</fullName>
    </submittedName>
</protein>
<organism evidence="2 3">
    <name type="scientific">Undibacterium parvum</name>
    <dbReference type="NCBI Taxonomy" id="401471"/>
    <lineage>
        <taxon>Bacteria</taxon>
        <taxon>Pseudomonadati</taxon>
        <taxon>Pseudomonadota</taxon>
        <taxon>Betaproteobacteria</taxon>
        <taxon>Burkholderiales</taxon>
        <taxon>Oxalobacteraceae</taxon>
        <taxon>Undibacterium</taxon>
    </lineage>
</organism>
<dbReference type="KEGG" id="upv:EJN92_01830"/>
<keyword evidence="1" id="KW-0732">Signal</keyword>
<evidence type="ECO:0000313" key="3">
    <source>
        <dbReference type="Proteomes" id="UP000275663"/>
    </source>
</evidence>
<name>A0A3Q9BNH7_9BURK</name>